<proteinExistence type="predicted"/>
<gene>
    <name evidence="1" type="ORF">F5144DRAFT_654566</name>
</gene>
<evidence type="ECO:0000313" key="2">
    <source>
        <dbReference type="Proteomes" id="UP000724584"/>
    </source>
</evidence>
<keyword evidence="2" id="KW-1185">Reference proteome</keyword>
<comment type="caution">
    <text evidence="1">The sequence shown here is derived from an EMBL/GenBank/DDBJ whole genome shotgun (WGS) entry which is preliminary data.</text>
</comment>
<sequence>MDDNNYLSLDEEDETPDEVPLEEGLSLEDDDDNSNDDGGPQEVAEEKDVPDAPKPAVLDQPRDGELVGGMTIKEVYTAYGGSDDSEHPTTDVVHVTAICPQIKMRTLDQLLGDPPERTWTTELVFRVEMAGLLAGDLTEDLAEQQAKKLLEGLSLTQSAVQRRAIIFVAYDFGSLVLKLALTLAARFPEKYPWIATNTSRIFLQGESDREWSQLVTLSSVHHLAGSVLRATERFIDSKMTLRSRIASIYANKSSPGDIHAVWDRFTATLGVPSEGLVEEQTEGEKRFPLLTYYTAYKVENLLQQPEFLDLEPAFVSLAAPHRQSQFDPLRIPWLEPELKLNRNYTQWLKRNETRPLYVYGSSRRATHDVSDYISLVWRKEMAEKSADSSKALVFNFDSADPLRDSMADMVASFILEVMNVYPGECLTGRTSGLILEDWYRAESGWSEESCIVIIEALRIFCFNDKALFVLNDLDQCSRESRVAFLDYLSDLSDRCGRTFNVVITTQNPQALHGEIHDCLELSADSYALAFDSDNVLEETQVKLLDRLGGSSTHENRLKEVFKKFTPFDKGIVTKLQLAKNHSEWPANSSFESFDRFTVFVQSIRPDETPEETLDKTLRSVPDYEEFRWVLGWVISGYRPLSLDELSDLLRFHRAEGNWPASTSSKRSLTAGYSQQLKSWLRVLATFEDNRVRLRDEIRDIVGRNLEAESFTWTEVARMAHQAIVEFCLAYLVSAEARSQLEDLFSGFGTRIGDGAEEGCQPSTVSIAADGEGILFYIVQAFPFHLSKCSPDERAGALERLLAAPENNPYTPWARVYWAMSNPFLRTSNPPESPLPILVGLDILSYEDVKDTPLDVRQQCIVAAAGSRNNTSMVTEYLQDTSSSAEIPFFMNVLLAAVRGYNEQAALEVVARISSLSEGDGTAIKWPESAIWAASWLNMDRFATAILSRGANPDPLGNSPTPPELTTGYYPGPLYLSCCLGHEALVKALADHGADLHQLRDNRIGCLQSAADRGFAGVAKLLVARDHSLLESRLPSSSLYDAADFGSHKVVEALLELGADPEPGQSGNGGPEDPGSGWNPLSVACFSSYPRVVEILLRRKADPNCIGASCASTPILFATTDNADLECVRLLLEHGADPNHELLSPPLILELESSPNDEGVVVEVCELLRRVGEKPMDIQAADGLGATALMRSARRGRMALLRWLLDNGADINAQDSDEESALHYAATAGQVEATRELLQRGARVDIGGSPVLLSAIHHPEVFKLLLDAGADPDAENSSGNSAININIGVGQEDVVKMLIEKKANIDHPDPFGWPRIFGAVFSADTSLTRLLADGGADLTRIVDGASLLHYAVSASSGVMGVLLEFTRYLKLETVDRNGDTALLRGSLGDTGNFECLKRLILAGADVNAKDKDNETALHNAVRNGNYELVSLLLAQPETDINCVGSYGTALQQACRRRMTPTIRTLLDKGALINQVTPKCINSTSLVAALYPTVAYRDQDSEDIDRLVRELVERGADVKQAVRGSLYYTALSAACLGAGANTINFLLDEGAVADVADPVFGRLPLHFAAANGLENFRTILLAFRGSLLHPDAAGKTSLHWAAQFGNADAVRFILASKAMGEGAARARYMDQRDEHGWTPLCWAVRQLDLGWVEGMRSETADHAAVVRVLLENGADAGVDCRLGNGETTETLTVLELARRSAGDEVIGALTNHLEQRGAVGVGTSDGPFRRYQVISAGCDMCLSSIIGYNYRCTSCPGYVVCTTCLPTISKYHNSEVCEDDLPHAFERNDGAEYQELPYVPYDDDAGDADAAPHSTRTSSSDGLELSDNPDNEGGAEEVVLDDPEGGS</sequence>
<reference evidence="1 2" key="1">
    <citation type="journal article" date="2021" name="Nat. Commun.">
        <title>Genetic determinants of endophytism in the Arabidopsis root mycobiome.</title>
        <authorList>
            <person name="Mesny F."/>
            <person name="Miyauchi S."/>
            <person name="Thiergart T."/>
            <person name="Pickel B."/>
            <person name="Atanasova L."/>
            <person name="Karlsson M."/>
            <person name="Huettel B."/>
            <person name="Barry K.W."/>
            <person name="Haridas S."/>
            <person name="Chen C."/>
            <person name="Bauer D."/>
            <person name="Andreopoulos W."/>
            <person name="Pangilinan J."/>
            <person name="LaButti K."/>
            <person name="Riley R."/>
            <person name="Lipzen A."/>
            <person name="Clum A."/>
            <person name="Drula E."/>
            <person name="Henrissat B."/>
            <person name="Kohler A."/>
            <person name="Grigoriev I.V."/>
            <person name="Martin F.M."/>
            <person name="Hacquard S."/>
        </authorList>
    </citation>
    <scope>NUCLEOTIDE SEQUENCE [LARGE SCALE GENOMIC DNA]</scope>
    <source>
        <strain evidence="1 2">MPI-SDFR-AT-0079</strain>
    </source>
</reference>
<dbReference type="EMBL" id="JAGIZQ010000005">
    <property type="protein sequence ID" value="KAH6628318.1"/>
    <property type="molecule type" value="Genomic_DNA"/>
</dbReference>
<dbReference type="Proteomes" id="UP000724584">
    <property type="component" value="Unassembled WGS sequence"/>
</dbReference>
<organism evidence="1 2">
    <name type="scientific">Chaetomium tenue</name>
    <dbReference type="NCBI Taxonomy" id="1854479"/>
    <lineage>
        <taxon>Eukaryota</taxon>
        <taxon>Fungi</taxon>
        <taxon>Dikarya</taxon>
        <taxon>Ascomycota</taxon>
        <taxon>Pezizomycotina</taxon>
        <taxon>Sordariomycetes</taxon>
        <taxon>Sordariomycetidae</taxon>
        <taxon>Sordariales</taxon>
        <taxon>Chaetomiaceae</taxon>
        <taxon>Chaetomium</taxon>
    </lineage>
</organism>
<protein>
    <submittedName>
        <fullName evidence="1">Ankyrin repeat-containing domain protein</fullName>
    </submittedName>
</protein>
<accession>A0ACB7P2P9</accession>
<evidence type="ECO:0000313" key="1">
    <source>
        <dbReference type="EMBL" id="KAH6628318.1"/>
    </source>
</evidence>
<name>A0ACB7P2P9_9PEZI</name>